<evidence type="ECO:0000256" key="1">
    <source>
        <dbReference type="SAM" id="Phobius"/>
    </source>
</evidence>
<protein>
    <recommendedName>
        <fullName evidence="4">DUF304 domain-containing protein</fullName>
    </recommendedName>
</protein>
<dbReference type="OrthoDB" id="9375570at2"/>
<proteinExistence type="predicted"/>
<evidence type="ECO:0008006" key="4">
    <source>
        <dbReference type="Google" id="ProtNLM"/>
    </source>
</evidence>
<evidence type="ECO:0000313" key="3">
    <source>
        <dbReference type="Proteomes" id="UP000196005"/>
    </source>
</evidence>
<dbReference type="RefSeq" id="WP_087439536.1">
    <property type="nucleotide sequence ID" value="NZ_CP021416.1"/>
</dbReference>
<dbReference type="EMBL" id="CP021416">
    <property type="protein sequence ID" value="ARU49856.1"/>
    <property type="molecule type" value="Genomic_DNA"/>
</dbReference>
<keyword evidence="3" id="KW-1185">Reference proteome</keyword>
<gene>
    <name evidence="2" type="ORF">Sdiek1_2708</name>
</gene>
<keyword evidence="1" id="KW-0472">Membrane</keyword>
<reference evidence="3" key="1">
    <citation type="submission" date="2017-05" db="EMBL/GenBank/DDBJ databases">
        <title>Dechlorination kinetics govern the competition between two new strains of the genus Sulfurospirillum.</title>
        <authorList>
            <person name="Buttet G.F."/>
            <person name="Murray A.M."/>
            <person name="Goris T."/>
            <person name="Burion M."/>
            <person name="Lin B."/>
            <person name="Rolle M."/>
            <person name="Maillard J."/>
        </authorList>
    </citation>
    <scope>NUCLEOTIDE SEQUENCE [LARGE SCALE GENOMIC DNA]</scope>
    <source>
        <strain evidence="3">SL2-1</strain>
    </source>
</reference>
<keyword evidence="1" id="KW-1133">Transmembrane helix</keyword>
<evidence type="ECO:0000313" key="2">
    <source>
        <dbReference type="EMBL" id="ARU49856.1"/>
    </source>
</evidence>
<name>A0A1Y0HQQ3_9BACT</name>
<dbReference type="KEGG" id="suls:Sdiek1_2708"/>
<dbReference type="Proteomes" id="UP000196005">
    <property type="component" value="Chromosome"/>
</dbReference>
<feature type="transmembrane region" description="Helical" evidence="1">
    <location>
        <begin position="21"/>
        <end position="39"/>
    </location>
</feature>
<keyword evidence="1" id="KW-0812">Transmembrane</keyword>
<sequence>MDQAIMVREKSVYIFMYDDGKRVLSALAFLTMIILGLGFMCLNQWVTLIFGGLVVVVGICKFVDACFFKRIIINKTHITKEWLYFGKRSIKLSNLQVGVVKGLWSGTIFFHQKDSIGLNRIPIQLEVLPIGNTGFNLIRKILIQKGIITGDERSWNNS</sequence>
<dbReference type="AlphaFoldDB" id="A0A1Y0HQQ3"/>
<feature type="transmembrane region" description="Helical" evidence="1">
    <location>
        <begin position="45"/>
        <end position="68"/>
    </location>
</feature>
<organism evidence="2 3">
    <name type="scientific">Sulfurospirillum diekertiae</name>
    <dbReference type="NCBI Taxonomy" id="1854492"/>
    <lineage>
        <taxon>Bacteria</taxon>
        <taxon>Pseudomonadati</taxon>
        <taxon>Campylobacterota</taxon>
        <taxon>Epsilonproteobacteria</taxon>
        <taxon>Campylobacterales</taxon>
        <taxon>Sulfurospirillaceae</taxon>
        <taxon>Sulfurospirillum</taxon>
    </lineage>
</organism>
<accession>A0A1Y0HQQ3</accession>